<dbReference type="STRING" id="1319815.HMPREF0202_00191"/>
<accession>U7VEG6</accession>
<dbReference type="RefSeq" id="WP_023049740.1">
    <property type="nucleotide sequence ID" value="NZ_KI518212.1"/>
</dbReference>
<dbReference type="Pfam" id="PF13700">
    <property type="entry name" value="DUF4158"/>
    <property type="match status" value="1"/>
</dbReference>
<keyword evidence="3" id="KW-1185">Reference proteome</keyword>
<protein>
    <recommendedName>
        <fullName evidence="1">DUF4158 domain-containing protein</fullName>
    </recommendedName>
</protein>
<evidence type="ECO:0000259" key="1">
    <source>
        <dbReference type="Pfam" id="PF13700"/>
    </source>
</evidence>
<feature type="domain" description="DUF4158" evidence="1">
    <location>
        <begin position="8"/>
        <end position="103"/>
    </location>
</feature>
<dbReference type="HOGENOM" id="CLU_009098_5_2_0"/>
<dbReference type="AlphaFoldDB" id="U7VEG6"/>
<sequence length="109" mass="13094">MSLRGKELFSQEQREMFMKIPEDELSLARYYTFSKYDLEIIQRHRRDENKIGFALQLAVLRYPGWPYSYIKSIPKIVISYIAKQIGTGIVPARRYPQRDNTLWPTYERD</sequence>
<dbReference type="PATRIC" id="fig|1319815.3.peg.184"/>
<dbReference type="Proteomes" id="UP000017081">
    <property type="component" value="Unassembled WGS sequence"/>
</dbReference>
<evidence type="ECO:0000313" key="2">
    <source>
        <dbReference type="EMBL" id="ERT69896.1"/>
    </source>
</evidence>
<evidence type="ECO:0000313" key="3">
    <source>
        <dbReference type="Proteomes" id="UP000017081"/>
    </source>
</evidence>
<organism evidence="2 3">
    <name type="scientific">Cetobacterium somerae ATCC BAA-474</name>
    <dbReference type="NCBI Taxonomy" id="1319815"/>
    <lineage>
        <taxon>Bacteria</taxon>
        <taxon>Fusobacteriati</taxon>
        <taxon>Fusobacteriota</taxon>
        <taxon>Fusobacteriia</taxon>
        <taxon>Fusobacteriales</taxon>
        <taxon>Fusobacteriaceae</taxon>
        <taxon>Cetobacterium</taxon>
    </lineage>
</organism>
<gene>
    <name evidence="2" type="ORF">HMPREF0202_00191</name>
</gene>
<dbReference type="eggNOG" id="COG4644">
    <property type="taxonomic scope" value="Bacteria"/>
</dbReference>
<reference evidence="2 3" key="1">
    <citation type="submission" date="2013-08" db="EMBL/GenBank/DDBJ databases">
        <authorList>
            <person name="Weinstock G."/>
            <person name="Sodergren E."/>
            <person name="Wylie T."/>
            <person name="Fulton L."/>
            <person name="Fulton R."/>
            <person name="Fronick C."/>
            <person name="O'Laughlin M."/>
            <person name="Godfrey J."/>
            <person name="Miner T."/>
            <person name="Herter B."/>
            <person name="Appelbaum E."/>
            <person name="Cordes M."/>
            <person name="Lek S."/>
            <person name="Wollam A."/>
            <person name="Pepin K.H."/>
            <person name="Palsikar V.B."/>
            <person name="Mitreva M."/>
            <person name="Wilson R.K."/>
        </authorList>
    </citation>
    <scope>NUCLEOTIDE SEQUENCE [LARGE SCALE GENOMIC DNA]</scope>
    <source>
        <strain evidence="2 3">ATCC BAA-474</strain>
    </source>
</reference>
<dbReference type="InterPro" id="IPR025296">
    <property type="entry name" value="DUF4158"/>
</dbReference>
<proteinExistence type="predicted"/>
<name>U7VEG6_9FUSO</name>
<dbReference type="EMBL" id="AXZF01000006">
    <property type="protein sequence ID" value="ERT69896.1"/>
    <property type="molecule type" value="Genomic_DNA"/>
</dbReference>
<comment type="caution">
    <text evidence="2">The sequence shown here is derived from an EMBL/GenBank/DDBJ whole genome shotgun (WGS) entry which is preliminary data.</text>
</comment>